<comment type="caution">
    <text evidence="2">The sequence shown here is derived from an EMBL/GenBank/DDBJ whole genome shotgun (WGS) entry which is preliminary data.</text>
</comment>
<dbReference type="AlphaFoldDB" id="A0AAN7Z3V0"/>
<name>A0AAN7Z3V0_9PEZI</name>
<dbReference type="Proteomes" id="UP001305414">
    <property type="component" value="Unassembled WGS sequence"/>
</dbReference>
<dbReference type="EMBL" id="JAWHQM010000059">
    <property type="protein sequence ID" value="KAK5635900.1"/>
    <property type="molecule type" value="Genomic_DNA"/>
</dbReference>
<reference evidence="2 3" key="1">
    <citation type="submission" date="2023-10" db="EMBL/GenBank/DDBJ databases">
        <title>Draft genome sequence of Xylaria bambusicola isolate GMP-LS, the root and basal stem rot pathogen of sugarcane in Indonesia.</title>
        <authorList>
            <person name="Selvaraj P."/>
            <person name="Muralishankar V."/>
            <person name="Muruganantham S."/>
            <person name="Sp S."/>
            <person name="Haryani S."/>
            <person name="Lau K.J.X."/>
            <person name="Naqvi N.I."/>
        </authorList>
    </citation>
    <scope>NUCLEOTIDE SEQUENCE [LARGE SCALE GENOMIC DNA]</scope>
    <source>
        <strain evidence="2">GMP-LS</strain>
    </source>
</reference>
<gene>
    <name evidence="2" type="ORF">RRF57_011611</name>
</gene>
<protein>
    <submittedName>
        <fullName evidence="2">Uncharacterized protein</fullName>
    </submittedName>
</protein>
<keyword evidence="3" id="KW-1185">Reference proteome</keyword>
<sequence length="120" mass="12395">MVVGPASSRAPTVAICPPPSTLLLLPLASALITPPSSREELLPVFPVNVDRRKRLATWALRLDLREGASGPSAVGWIGSGWADCNEEAISSTGSRFKAGAGDPKKPPPLSAPNMASGSQP</sequence>
<evidence type="ECO:0000256" key="1">
    <source>
        <dbReference type="SAM" id="MobiDB-lite"/>
    </source>
</evidence>
<accession>A0AAN7Z3V0</accession>
<organism evidence="2 3">
    <name type="scientific">Xylaria bambusicola</name>
    <dbReference type="NCBI Taxonomy" id="326684"/>
    <lineage>
        <taxon>Eukaryota</taxon>
        <taxon>Fungi</taxon>
        <taxon>Dikarya</taxon>
        <taxon>Ascomycota</taxon>
        <taxon>Pezizomycotina</taxon>
        <taxon>Sordariomycetes</taxon>
        <taxon>Xylariomycetidae</taxon>
        <taxon>Xylariales</taxon>
        <taxon>Xylariaceae</taxon>
        <taxon>Xylaria</taxon>
    </lineage>
</organism>
<evidence type="ECO:0000313" key="3">
    <source>
        <dbReference type="Proteomes" id="UP001305414"/>
    </source>
</evidence>
<feature type="region of interest" description="Disordered" evidence="1">
    <location>
        <begin position="92"/>
        <end position="120"/>
    </location>
</feature>
<proteinExistence type="predicted"/>
<evidence type="ECO:0000313" key="2">
    <source>
        <dbReference type="EMBL" id="KAK5635900.1"/>
    </source>
</evidence>